<dbReference type="Pfam" id="PF01625">
    <property type="entry name" value="PMSR"/>
    <property type="match status" value="1"/>
</dbReference>
<keyword evidence="1 4" id="KW-0560">Oxidoreductase</keyword>
<evidence type="ECO:0000256" key="3">
    <source>
        <dbReference type="ARBA" id="ARBA00048782"/>
    </source>
</evidence>
<keyword evidence="7" id="KW-1185">Reference proteome</keyword>
<feature type="domain" description="Peptide methionine sulphoxide reductase MsrA" evidence="5">
    <location>
        <begin position="18"/>
        <end position="170"/>
    </location>
</feature>
<dbReference type="SUPFAM" id="SSF55068">
    <property type="entry name" value="Peptide methionine sulfoxide reductase"/>
    <property type="match status" value="1"/>
</dbReference>
<dbReference type="GO" id="GO:0008113">
    <property type="term" value="F:peptide-methionine (S)-S-oxide reductase activity"/>
    <property type="evidence" value="ECO:0007669"/>
    <property type="project" value="UniProtKB-EC"/>
</dbReference>
<dbReference type="EC" id="1.8.4.11" evidence="4"/>
<dbReference type="Gene3D" id="3.30.1060.10">
    <property type="entry name" value="Peptide methionine sulphoxide reductase MsrA"/>
    <property type="match status" value="1"/>
</dbReference>
<dbReference type="EMBL" id="JBHSAV010000003">
    <property type="protein sequence ID" value="MFC3974969.1"/>
    <property type="molecule type" value="Genomic_DNA"/>
</dbReference>
<evidence type="ECO:0000256" key="1">
    <source>
        <dbReference type="ARBA" id="ARBA00023002"/>
    </source>
</evidence>
<comment type="caution">
    <text evidence="6">The sequence shown here is derived from an EMBL/GenBank/DDBJ whole genome shotgun (WGS) entry which is preliminary data.</text>
</comment>
<protein>
    <recommendedName>
        <fullName evidence="4">Peptide methionine sulfoxide reductase MsrA</fullName>
        <shortName evidence="4">Protein-methionine-S-oxide reductase</shortName>
        <ecNumber evidence="4">1.8.4.11</ecNumber>
    </recommendedName>
    <alternativeName>
        <fullName evidence="4">Peptide-methionine (S)-S-oxide reductase</fullName>
        <shortName evidence="4">Peptide Met(O) reductase</shortName>
    </alternativeName>
</protein>
<name>A0ABV8EFD7_9BACT</name>
<evidence type="ECO:0000259" key="5">
    <source>
        <dbReference type="Pfam" id="PF01625"/>
    </source>
</evidence>
<dbReference type="InterPro" id="IPR036509">
    <property type="entry name" value="Met_Sox_Rdtase_MsrA_sf"/>
</dbReference>
<comment type="similarity">
    <text evidence="4">Belongs to the MsrA Met sulfoxide reductase family.</text>
</comment>
<dbReference type="NCBIfam" id="TIGR00401">
    <property type="entry name" value="msrA"/>
    <property type="match status" value="1"/>
</dbReference>
<accession>A0ABV8EFD7</accession>
<evidence type="ECO:0000256" key="2">
    <source>
        <dbReference type="ARBA" id="ARBA00047806"/>
    </source>
</evidence>
<dbReference type="HAMAP" id="MF_01401">
    <property type="entry name" value="MsrA"/>
    <property type="match status" value="1"/>
</dbReference>
<reference evidence="7" key="1">
    <citation type="journal article" date="2019" name="Int. J. Syst. Evol. Microbiol.">
        <title>The Global Catalogue of Microorganisms (GCM) 10K type strain sequencing project: providing services to taxonomists for standard genome sequencing and annotation.</title>
        <authorList>
            <consortium name="The Broad Institute Genomics Platform"/>
            <consortium name="The Broad Institute Genome Sequencing Center for Infectious Disease"/>
            <person name="Wu L."/>
            <person name="Ma J."/>
        </authorList>
    </citation>
    <scope>NUCLEOTIDE SEQUENCE [LARGE SCALE GENOMIC DNA]</scope>
    <source>
        <strain evidence="7">CECT 8551</strain>
    </source>
</reference>
<dbReference type="Proteomes" id="UP001595766">
    <property type="component" value="Unassembled WGS sequence"/>
</dbReference>
<evidence type="ECO:0000313" key="7">
    <source>
        <dbReference type="Proteomes" id="UP001595766"/>
    </source>
</evidence>
<organism evidence="6 7">
    <name type="scientific">Belliella kenyensis</name>
    <dbReference type="NCBI Taxonomy" id="1472724"/>
    <lineage>
        <taxon>Bacteria</taxon>
        <taxon>Pseudomonadati</taxon>
        <taxon>Bacteroidota</taxon>
        <taxon>Cytophagia</taxon>
        <taxon>Cytophagales</taxon>
        <taxon>Cyclobacteriaceae</taxon>
        <taxon>Belliella</taxon>
    </lineage>
</organism>
<dbReference type="PANTHER" id="PTHR43774:SF1">
    <property type="entry name" value="PEPTIDE METHIONINE SULFOXIDE REDUCTASE MSRA 2"/>
    <property type="match status" value="1"/>
</dbReference>
<proteinExistence type="inferred from homology"/>
<evidence type="ECO:0000256" key="4">
    <source>
        <dbReference type="HAMAP-Rule" id="MF_01401"/>
    </source>
</evidence>
<comment type="function">
    <text evidence="4">Has an important function as a repair enzyme for proteins that have been inactivated by oxidation. Catalyzes the reversible oxidation-reduction of methionine sulfoxide in proteins to methionine.</text>
</comment>
<feature type="active site" evidence="4">
    <location>
        <position position="24"/>
    </location>
</feature>
<dbReference type="InterPro" id="IPR002569">
    <property type="entry name" value="Met_Sox_Rdtase_MsrA_dom"/>
</dbReference>
<dbReference type="PANTHER" id="PTHR43774">
    <property type="entry name" value="PEPTIDE METHIONINE SULFOXIDE REDUCTASE"/>
    <property type="match status" value="1"/>
</dbReference>
<comment type="catalytic activity">
    <reaction evidence="3 4">
        <text>[thioredoxin]-disulfide + L-methionine + H2O = L-methionine (S)-S-oxide + [thioredoxin]-dithiol</text>
        <dbReference type="Rhea" id="RHEA:19993"/>
        <dbReference type="Rhea" id="RHEA-COMP:10698"/>
        <dbReference type="Rhea" id="RHEA-COMP:10700"/>
        <dbReference type="ChEBI" id="CHEBI:15377"/>
        <dbReference type="ChEBI" id="CHEBI:29950"/>
        <dbReference type="ChEBI" id="CHEBI:50058"/>
        <dbReference type="ChEBI" id="CHEBI:57844"/>
        <dbReference type="ChEBI" id="CHEBI:58772"/>
        <dbReference type="EC" id="1.8.4.11"/>
    </reaction>
</comment>
<dbReference type="RefSeq" id="WP_376856714.1">
    <property type="nucleotide sequence ID" value="NZ_JAKZGR010000003.1"/>
</dbReference>
<gene>
    <name evidence="4 6" type="primary">msrA</name>
    <name evidence="6" type="ORF">ACFOUP_01140</name>
</gene>
<comment type="catalytic activity">
    <reaction evidence="2 4">
        <text>L-methionyl-[protein] + [thioredoxin]-disulfide + H2O = L-methionyl-(S)-S-oxide-[protein] + [thioredoxin]-dithiol</text>
        <dbReference type="Rhea" id="RHEA:14217"/>
        <dbReference type="Rhea" id="RHEA-COMP:10698"/>
        <dbReference type="Rhea" id="RHEA-COMP:10700"/>
        <dbReference type="Rhea" id="RHEA-COMP:12313"/>
        <dbReference type="Rhea" id="RHEA-COMP:12315"/>
        <dbReference type="ChEBI" id="CHEBI:15377"/>
        <dbReference type="ChEBI" id="CHEBI:16044"/>
        <dbReference type="ChEBI" id="CHEBI:29950"/>
        <dbReference type="ChEBI" id="CHEBI:44120"/>
        <dbReference type="ChEBI" id="CHEBI:50058"/>
        <dbReference type="EC" id="1.8.4.11"/>
    </reaction>
</comment>
<sequence>MEKIPQTSVVVPEGMEVATFGSGCFWCIEAIYQDIEGVSEVKSGYSGGHIDKPSYRQVTSGTTGHAEVIQFTFDPKVISFEELLEIFWSTHDPTTLNRQGADVGPQYRSAVFYHNQDQKDKAEFFKKKLNESGAFSKPIVTEITAFSNFYVAEDYHQNYYKDNGAQPYCQLVIKPKVDKFKKVFAEKLKTE</sequence>
<evidence type="ECO:0000313" key="6">
    <source>
        <dbReference type="EMBL" id="MFC3974969.1"/>
    </source>
</evidence>